<evidence type="ECO:0000313" key="6">
    <source>
        <dbReference type="EMBL" id="CDI12383.1"/>
    </source>
</evidence>
<dbReference type="EMBL" id="HG518324">
    <property type="protein sequence ID" value="CDI12383.1"/>
    <property type="molecule type" value="Genomic_DNA"/>
</dbReference>
<dbReference type="Pfam" id="PF13657">
    <property type="entry name" value="Couple_hipA"/>
    <property type="match status" value="1"/>
</dbReference>
<dbReference type="GO" id="GO:0004674">
    <property type="term" value="F:protein serine/threonine kinase activity"/>
    <property type="evidence" value="ECO:0007669"/>
    <property type="project" value="TreeGrafter"/>
</dbReference>
<dbReference type="PATRIC" id="fig|424182.3.peg.5341"/>
<proteinExistence type="inferred from homology"/>
<dbReference type="AlphaFoldDB" id="U4Q589"/>
<dbReference type="PANTHER" id="PTHR37419:SF1">
    <property type="entry name" value="SERINE_THREONINE-PROTEIN KINASE TOXIN HIPA"/>
    <property type="match status" value="1"/>
</dbReference>
<evidence type="ECO:0000256" key="3">
    <source>
        <dbReference type="ARBA" id="ARBA00022777"/>
    </source>
</evidence>
<dbReference type="Pfam" id="PF07804">
    <property type="entry name" value="HipA_C"/>
    <property type="match status" value="1"/>
</dbReference>
<dbReference type="Gene3D" id="1.10.1070.20">
    <property type="match status" value="1"/>
</dbReference>
<feature type="domain" description="HipA N-terminal subdomain 1" evidence="5">
    <location>
        <begin position="31"/>
        <end position="135"/>
    </location>
</feature>
<dbReference type="InterPro" id="IPR052028">
    <property type="entry name" value="HipA_Ser/Thr_kinase"/>
</dbReference>
<keyword evidence="2" id="KW-0808">Transferase</keyword>
<dbReference type="NCBIfam" id="TIGR03071">
    <property type="entry name" value="couple_hipA"/>
    <property type="match status" value="1"/>
</dbReference>
<sequence>MPRCTATVTTRSHARPMRWMRKMIMPKVTVLDVRLYGEPVATLTNLQDGRTIFAFNDAYIEDEKRPTLSLSLKDPFGALITKFRPYNTVVPPFFSNLLPEGPLRKYLADRAGVKPSREFFLLWMLGRDLPGAVTVHPSKGDDAPPDDEQAIVEARPNALRFSLAGVQLKFSAFKNDKKGGGLTIPAEGTGGSWIVKLPSQQYSGVPENEFAMMTIARMMGMDVPELQLVDLDAVSGLPQGVGELHGQALAIKRFDRTPEGAVHIEDFAQVFGVFPDHKYDRGNYRMIGRVLGIETSTADVAEFIRRLVFSTLIGNGDLHLKNCSLIYPDRRTPALSPAYDLLSTIPYIEGEDTAALNFSRTKKMAALSKDELTHLAAKAELSEKLVIDTARETVERFRTVWEAEKKNLPMAAKVTDTIDTHAPKVELYREFAK</sequence>
<dbReference type="PANTHER" id="PTHR37419">
    <property type="entry name" value="SERINE/THREONINE-PROTEIN KINASE TOXIN HIPA"/>
    <property type="match status" value="1"/>
</dbReference>
<dbReference type="InterPro" id="IPR017508">
    <property type="entry name" value="HipA_N1"/>
</dbReference>
<geneLocation type="plasmid" evidence="6 7">
    <name>IRBL74_p</name>
</geneLocation>
<evidence type="ECO:0000259" key="5">
    <source>
        <dbReference type="Pfam" id="PF13657"/>
    </source>
</evidence>
<dbReference type="Proteomes" id="UP000016944">
    <property type="component" value="Plasmid IRBL74_p"/>
</dbReference>
<evidence type="ECO:0000313" key="7">
    <source>
        <dbReference type="Proteomes" id="UP000016944"/>
    </source>
</evidence>
<organism evidence="6 7">
    <name type="scientific">Agrobacterium pusense</name>
    <dbReference type="NCBI Taxonomy" id="648995"/>
    <lineage>
        <taxon>Bacteria</taxon>
        <taxon>Pseudomonadati</taxon>
        <taxon>Pseudomonadota</taxon>
        <taxon>Alphaproteobacteria</taxon>
        <taxon>Hyphomicrobiales</taxon>
        <taxon>Rhizobiaceae</taxon>
        <taxon>Rhizobium/Agrobacterium group</taxon>
        <taxon>Agrobacterium</taxon>
    </lineage>
</organism>
<dbReference type="HOGENOM" id="CLU_030167_3_0_5"/>
<reference evidence="6 7" key="1">
    <citation type="journal article" date="2013" name="Genome Announc.">
        <title>Complete Genome Sequence of the Sesbania Symbiont and Rice Growth-Promoting Endophyte Rhizobium sp. Strain IRBG74.</title>
        <authorList>
            <person name="Crook M.B."/>
            <person name="Mitra S."/>
            <person name="Ane J.M."/>
            <person name="Sadowsky M.J."/>
            <person name="Gyaneshwar P."/>
        </authorList>
    </citation>
    <scope>NUCLEOTIDE SEQUENCE [LARGE SCALE GENOMIC DNA]</scope>
    <source>
        <strain evidence="6 7">IRBG74</strain>
        <plasmid evidence="7">IRBL74_p</plasmid>
    </source>
</reference>
<evidence type="ECO:0000259" key="4">
    <source>
        <dbReference type="Pfam" id="PF07804"/>
    </source>
</evidence>
<protein>
    <submittedName>
        <fullName evidence="6">Toxin</fullName>
    </submittedName>
</protein>
<accession>U4Q589</accession>
<comment type="similarity">
    <text evidence="1">Belongs to the HipA Ser/Thr kinase family.</text>
</comment>
<keyword evidence="6" id="KW-0614">Plasmid</keyword>
<evidence type="ECO:0000256" key="2">
    <source>
        <dbReference type="ARBA" id="ARBA00022679"/>
    </source>
</evidence>
<dbReference type="GO" id="GO:0005829">
    <property type="term" value="C:cytosol"/>
    <property type="evidence" value="ECO:0007669"/>
    <property type="project" value="TreeGrafter"/>
</dbReference>
<dbReference type="InterPro" id="IPR012893">
    <property type="entry name" value="HipA-like_C"/>
</dbReference>
<dbReference type="KEGG" id="rir:BN877_p0669"/>
<feature type="domain" description="HipA-like C-terminal" evidence="4">
    <location>
        <begin position="161"/>
        <end position="401"/>
    </location>
</feature>
<evidence type="ECO:0000256" key="1">
    <source>
        <dbReference type="ARBA" id="ARBA00010164"/>
    </source>
</evidence>
<keyword evidence="3" id="KW-0418">Kinase</keyword>
<name>U4Q589_9HYPH</name>
<gene>
    <name evidence="6" type="primary">hipA</name>
    <name evidence="6" type="ORF">BN877_p0669</name>
</gene>